<protein>
    <submittedName>
        <fullName evidence="1">Uncharacterized protein</fullName>
    </submittedName>
</protein>
<dbReference type="EMBL" id="JBDIME010000001">
    <property type="protein sequence ID" value="MEN2788371.1"/>
    <property type="molecule type" value="Genomic_DNA"/>
</dbReference>
<sequence length="50" mass="4949">MNSNYKAGNLRQTVAAVVCAIVFGSTFLIGAVAPAETAAAHGAAITRTAA</sequence>
<dbReference type="RefSeq" id="WP_343887994.1">
    <property type="nucleotide sequence ID" value="NZ_BAAAEH010000005.1"/>
</dbReference>
<evidence type="ECO:0000313" key="2">
    <source>
        <dbReference type="Proteomes" id="UP001419910"/>
    </source>
</evidence>
<reference evidence="1 2" key="1">
    <citation type="submission" date="2024-05" db="EMBL/GenBank/DDBJ databases">
        <authorList>
            <person name="Liu Q."/>
            <person name="Xin Y.-H."/>
        </authorList>
    </citation>
    <scope>NUCLEOTIDE SEQUENCE [LARGE SCALE GENOMIC DNA]</scope>
    <source>
        <strain evidence="1 2">CGMCC 1.10181</strain>
    </source>
</reference>
<dbReference type="Proteomes" id="UP001419910">
    <property type="component" value="Unassembled WGS sequence"/>
</dbReference>
<accession>A0ABU9XXU6</accession>
<gene>
    <name evidence="1" type="ORF">ABC974_01935</name>
</gene>
<proteinExistence type="predicted"/>
<name>A0ABU9XXU6_9SPHN</name>
<evidence type="ECO:0000313" key="1">
    <source>
        <dbReference type="EMBL" id="MEN2788371.1"/>
    </source>
</evidence>
<keyword evidence="2" id="KW-1185">Reference proteome</keyword>
<comment type="caution">
    <text evidence="1">The sequence shown here is derived from an EMBL/GenBank/DDBJ whole genome shotgun (WGS) entry which is preliminary data.</text>
</comment>
<organism evidence="1 2">
    <name type="scientific">Sphingomonas oligophenolica</name>
    <dbReference type="NCBI Taxonomy" id="301154"/>
    <lineage>
        <taxon>Bacteria</taxon>
        <taxon>Pseudomonadati</taxon>
        <taxon>Pseudomonadota</taxon>
        <taxon>Alphaproteobacteria</taxon>
        <taxon>Sphingomonadales</taxon>
        <taxon>Sphingomonadaceae</taxon>
        <taxon>Sphingomonas</taxon>
    </lineage>
</organism>